<dbReference type="KEGG" id="drg:H9K76_11710"/>
<feature type="domain" description="Blue (type 1) copper" evidence="9">
    <location>
        <begin position="30"/>
        <end position="155"/>
    </location>
</feature>
<dbReference type="GO" id="GO:0042597">
    <property type="term" value="C:periplasmic space"/>
    <property type="evidence" value="ECO:0007669"/>
    <property type="project" value="UniProtKB-SubCell"/>
</dbReference>
<gene>
    <name evidence="10" type="primary">azu</name>
    <name evidence="10" type="ORF">H9K76_11710</name>
</gene>
<dbReference type="CDD" id="cd13922">
    <property type="entry name" value="Azurin"/>
    <property type="match status" value="1"/>
</dbReference>
<dbReference type="PANTHER" id="PTHR38439:SF2">
    <property type="entry name" value="OUTER MEMBRANE PROTEIN H.8"/>
    <property type="match status" value="1"/>
</dbReference>
<keyword evidence="6 8" id="KW-0186">Copper</keyword>
<dbReference type="InterPro" id="IPR008972">
    <property type="entry name" value="Cupredoxin"/>
</dbReference>
<keyword evidence="8" id="KW-0732">Signal</keyword>
<keyword evidence="2 8" id="KW-0813">Transport</keyword>
<evidence type="ECO:0000313" key="11">
    <source>
        <dbReference type="Proteomes" id="UP000515811"/>
    </source>
</evidence>
<comment type="subcellular location">
    <subcellularLocation>
        <location evidence="1 8">Periplasm</location>
    </subcellularLocation>
</comment>
<evidence type="ECO:0000256" key="6">
    <source>
        <dbReference type="ARBA" id="ARBA00023008"/>
    </source>
</evidence>
<keyword evidence="11" id="KW-1185">Reference proteome</keyword>
<accession>A0A7G9RIC4</accession>
<keyword evidence="3 8" id="KW-0479">Metal-binding</keyword>
<dbReference type="PROSITE" id="PS00196">
    <property type="entry name" value="COPPER_BLUE"/>
    <property type="match status" value="1"/>
</dbReference>
<evidence type="ECO:0000256" key="8">
    <source>
        <dbReference type="RuleBase" id="RU363017"/>
    </source>
</evidence>
<dbReference type="SUPFAM" id="SSF49503">
    <property type="entry name" value="Cupredoxins"/>
    <property type="match status" value="1"/>
</dbReference>
<reference evidence="10 11" key="1">
    <citation type="submission" date="2020-08" db="EMBL/GenBank/DDBJ databases">
        <title>Genome sequence of Diaphorobacter ruginosibacter DSM 27467T.</title>
        <authorList>
            <person name="Hyun D.-W."/>
            <person name="Bae J.-W."/>
        </authorList>
    </citation>
    <scope>NUCLEOTIDE SEQUENCE [LARGE SCALE GENOMIC DNA]</scope>
    <source>
        <strain evidence="10 11">DSM 27467</strain>
    </source>
</reference>
<evidence type="ECO:0000256" key="7">
    <source>
        <dbReference type="ARBA" id="ARBA00023157"/>
    </source>
</evidence>
<dbReference type="InterPro" id="IPR028871">
    <property type="entry name" value="BlueCu_1_BS"/>
</dbReference>
<keyword evidence="4 8" id="KW-0574">Periplasm</keyword>
<dbReference type="PANTHER" id="PTHR38439">
    <property type="entry name" value="AURACYANIN-B"/>
    <property type="match status" value="1"/>
</dbReference>
<dbReference type="FunFam" id="2.60.40.420:FF:000040">
    <property type="entry name" value="Azurin"/>
    <property type="match status" value="1"/>
</dbReference>
<dbReference type="Proteomes" id="UP000515811">
    <property type="component" value="Chromosome"/>
</dbReference>
<dbReference type="AlphaFoldDB" id="A0A7G9RIC4"/>
<dbReference type="Pfam" id="PF00127">
    <property type="entry name" value="Copper-bind"/>
    <property type="match status" value="1"/>
</dbReference>
<dbReference type="InterPro" id="IPR000923">
    <property type="entry name" value="BlueCu_1"/>
</dbReference>
<evidence type="ECO:0000259" key="9">
    <source>
        <dbReference type="Pfam" id="PF00127"/>
    </source>
</evidence>
<proteinExistence type="predicted"/>
<keyword evidence="5 8" id="KW-0249">Electron transport</keyword>
<evidence type="ECO:0000256" key="4">
    <source>
        <dbReference type="ARBA" id="ARBA00022764"/>
    </source>
</evidence>
<dbReference type="Gene3D" id="2.60.40.420">
    <property type="entry name" value="Cupredoxins - blue copper proteins"/>
    <property type="match status" value="1"/>
</dbReference>
<comment type="function">
    <text evidence="8">Transfers electrons from cytochrome c551 to cytochrome oxidase.</text>
</comment>
<dbReference type="GO" id="GO:0005507">
    <property type="term" value="F:copper ion binding"/>
    <property type="evidence" value="ECO:0007669"/>
    <property type="project" value="UniProtKB-UniRule"/>
</dbReference>
<evidence type="ECO:0000256" key="2">
    <source>
        <dbReference type="ARBA" id="ARBA00022448"/>
    </source>
</evidence>
<feature type="signal peptide" evidence="8">
    <location>
        <begin position="1"/>
        <end position="27"/>
    </location>
</feature>
<protein>
    <recommendedName>
        <fullName evidence="8">Azurin</fullName>
    </recommendedName>
</protein>
<feature type="chain" id="PRO_5029039451" description="Azurin" evidence="8">
    <location>
        <begin position="28"/>
        <end position="157"/>
    </location>
</feature>
<dbReference type="GO" id="GO:0009055">
    <property type="term" value="F:electron transfer activity"/>
    <property type="evidence" value="ECO:0007669"/>
    <property type="project" value="InterPro"/>
</dbReference>
<dbReference type="EMBL" id="CP060714">
    <property type="protein sequence ID" value="QNN55349.1"/>
    <property type="molecule type" value="Genomic_DNA"/>
</dbReference>
<evidence type="ECO:0000256" key="1">
    <source>
        <dbReference type="ARBA" id="ARBA00004418"/>
    </source>
</evidence>
<evidence type="ECO:0000256" key="5">
    <source>
        <dbReference type="ARBA" id="ARBA00022982"/>
    </source>
</evidence>
<dbReference type="InterPro" id="IPR014068">
    <property type="entry name" value="Azurin"/>
</dbReference>
<name>A0A7G9RIC4_9BURK</name>
<dbReference type="NCBIfam" id="TIGR02695">
    <property type="entry name" value="azurin"/>
    <property type="match status" value="1"/>
</dbReference>
<dbReference type="PROSITE" id="PS51257">
    <property type="entry name" value="PROKAR_LIPOPROTEIN"/>
    <property type="match status" value="1"/>
</dbReference>
<evidence type="ECO:0000256" key="3">
    <source>
        <dbReference type="ARBA" id="ARBA00022723"/>
    </source>
</evidence>
<dbReference type="RefSeq" id="WP_187595622.1">
    <property type="nucleotide sequence ID" value="NZ_CP060714.1"/>
</dbReference>
<dbReference type="InterPro" id="IPR050845">
    <property type="entry name" value="Cu-binding_ET"/>
</dbReference>
<sequence>MKKPSFLKLIAAAFVSTAACLAAPAFAAPNCSAEIESNDAMQFNTKAISVPAACKQFTVKLKHVGKMPKSAMGHNWVLSRTADMQGIANDGIAAGIDKDYLKPADARVIAHTKVIGGGESDSVTFAVGKLKAGEDYTFFCSFPGHSGIMKGALTLAK</sequence>
<keyword evidence="7" id="KW-1015">Disulfide bond</keyword>
<evidence type="ECO:0000313" key="10">
    <source>
        <dbReference type="EMBL" id="QNN55349.1"/>
    </source>
</evidence>
<organism evidence="10 11">
    <name type="scientific">Diaphorobacter ruginosibacter</name>
    <dbReference type="NCBI Taxonomy" id="1715720"/>
    <lineage>
        <taxon>Bacteria</taxon>
        <taxon>Pseudomonadati</taxon>
        <taxon>Pseudomonadota</taxon>
        <taxon>Betaproteobacteria</taxon>
        <taxon>Burkholderiales</taxon>
        <taxon>Comamonadaceae</taxon>
        <taxon>Diaphorobacter</taxon>
    </lineage>
</organism>